<evidence type="ECO:0000259" key="3">
    <source>
        <dbReference type="Pfam" id="PF02719"/>
    </source>
</evidence>
<dbReference type="Pfam" id="PF13727">
    <property type="entry name" value="CoA_binding_3"/>
    <property type="match status" value="1"/>
</dbReference>
<dbReference type="SUPFAM" id="SSF51735">
    <property type="entry name" value="NAD(P)-binding Rossmann-fold domains"/>
    <property type="match status" value="1"/>
</dbReference>
<feature type="transmembrane region" description="Helical" evidence="2">
    <location>
        <begin position="80"/>
        <end position="99"/>
    </location>
</feature>
<keyword evidence="2" id="KW-0812">Transmembrane</keyword>
<gene>
    <name evidence="4" type="ORF">H8E79_07615</name>
</gene>
<evidence type="ECO:0000256" key="2">
    <source>
        <dbReference type="SAM" id="Phobius"/>
    </source>
</evidence>
<organism evidence="4 5">
    <name type="scientific">Candidatus Desulfatifera sulfidica</name>
    <dbReference type="NCBI Taxonomy" id="2841691"/>
    <lineage>
        <taxon>Bacteria</taxon>
        <taxon>Pseudomonadati</taxon>
        <taxon>Thermodesulfobacteriota</taxon>
        <taxon>Desulfobulbia</taxon>
        <taxon>Desulfobulbales</taxon>
        <taxon>Desulfobulbaceae</taxon>
        <taxon>Candidatus Desulfatifera</taxon>
    </lineage>
</organism>
<reference evidence="4 5" key="1">
    <citation type="submission" date="2020-08" db="EMBL/GenBank/DDBJ databases">
        <title>Bridging the membrane lipid divide: bacteria of the FCB group superphylum have the potential to synthesize archaeal ether lipids.</title>
        <authorList>
            <person name="Villanueva L."/>
            <person name="Von Meijenfeldt F.A.B."/>
            <person name="Westbye A.B."/>
            <person name="Yadav S."/>
            <person name="Hopmans E.C."/>
            <person name="Dutilh B.E."/>
            <person name="Sinninghe Damste J.S."/>
        </authorList>
    </citation>
    <scope>NUCLEOTIDE SEQUENCE [LARGE SCALE GENOMIC DNA]</scope>
    <source>
        <strain evidence="4">NIOZ-UU81</strain>
    </source>
</reference>
<dbReference type="PANTHER" id="PTHR43318:SF1">
    <property type="entry name" value="POLYSACCHARIDE BIOSYNTHESIS PROTEIN EPSC-RELATED"/>
    <property type="match status" value="1"/>
</dbReference>
<keyword evidence="2" id="KW-1133">Transmembrane helix</keyword>
<dbReference type="InterPro" id="IPR036291">
    <property type="entry name" value="NAD(P)-bd_dom_sf"/>
</dbReference>
<evidence type="ECO:0000313" key="4">
    <source>
        <dbReference type="EMBL" id="MBC8209018.1"/>
    </source>
</evidence>
<feature type="transmembrane region" description="Helical" evidence="2">
    <location>
        <begin position="46"/>
        <end position="68"/>
    </location>
</feature>
<comment type="similarity">
    <text evidence="1">Belongs to the polysaccharide synthase family.</text>
</comment>
<dbReference type="SUPFAM" id="SSF53335">
    <property type="entry name" value="S-adenosyl-L-methionine-dependent methyltransferases"/>
    <property type="match status" value="1"/>
</dbReference>
<name>A0A8J6TAL6_9BACT</name>
<dbReference type="EMBL" id="JACNLK010000070">
    <property type="protein sequence ID" value="MBC8209018.1"/>
    <property type="molecule type" value="Genomic_DNA"/>
</dbReference>
<proteinExistence type="inferred from homology"/>
<dbReference type="AlphaFoldDB" id="A0A8J6TAL6"/>
<protein>
    <submittedName>
        <fullName evidence="4">Polysaccharide biosynthesis protein</fullName>
    </submittedName>
</protein>
<accession>A0A8J6TAL6</accession>
<evidence type="ECO:0000313" key="5">
    <source>
        <dbReference type="Proteomes" id="UP000599024"/>
    </source>
</evidence>
<sequence length="642" mass="69786">MHWLAELPGSAKRVVLVGADTVFLALSLWAAVALRLETLWPPLWGTFYWLFFAVPLLSIPVFALLGMYRSVIRFTSLSALWVNCIAAFCSLLILVALLLPCGFKGFPRSVPAIYLVITVLLLGGSRLGFRAVYTRVAGANGSGRRVLIYGAGSSGRQIGIAFQNASEFQPVCFVDDAKELQGRNLLGLAIYRPQEVSHLVAEKRIDLILLAMPSATRKRKREVLQLLKTVAVEVKSLFPLDDLVAGNIGIQDIQEIRIEDLLGRDPVPPRLELLQSCVAGKSVMVTGAGGSIGSELCRQIGDNGPSRLVLFERSEFALYTIEAELRARFGDGLEIVPVLASVTHKRRVLAVIRAMGVQTIYHAAAYKHVPLVEYNPIEGVRNNIYGTLKVAEAALEGAVETFVLISTDKAVRPTNVMGATKRIAELVLQGLAAKGKGGPGTRFTMVRFGNVLGSSGSVVPHFRAQIESGGPVTVTHPDIVRYFMTIPEAVQLVIQAGAMGALGNGGDVFVLDMGEPVRIVDLARNMIHLCGLSVRDMENPDGDIAIEYMGLRPGEKLYEELLVGDNVVGTTHPMIMRAEERMIPWEQLKTVIDELDQACHTFGQAHVPKILLDTVDGYTPQCGIMDTIWSKKQGTKEGSVVA</sequence>
<dbReference type="InterPro" id="IPR003869">
    <property type="entry name" value="Polysac_CapD-like"/>
</dbReference>
<dbReference type="PANTHER" id="PTHR43318">
    <property type="entry name" value="UDP-N-ACETYLGLUCOSAMINE 4,6-DEHYDRATASE"/>
    <property type="match status" value="1"/>
</dbReference>
<dbReference type="Gene3D" id="3.40.50.720">
    <property type="entry name" value="NAD(P)-binding Rossmann-like Domain"/>
    <property type="match status" value="2"/>
</dbReference>
<feature type="domain" description="Polysaccharide biosynthesis protein CapD-like" evidence="3">
    <location>
        <begin position="283"/>
        <end position="579"/>
    </location>
</feature>
<dbReference type="InterPro" id="IPR051203">
    <property type="entry name" value="Polysaccharide_Synthase-Rel"/>
</dbReference>
<dbReference type="InterPro" id="IPR029063">
    <property type="entry name" value="SAM-dependent_MTases_sf"/>
</dbReference>
<dbReference type="CDD" id="cd05237">
    <property type="entry name" value="UDP_invert_4-6DH_SDR_e"/>
    <property type="match status" value="1"/>
</dbReference>
<feature type="transmembrane region" description="Helical" evidence="2">
    <location>
        <begin position="14"/>
        <end position="34"/>
    </location>
</feature>
<evidence type="ECO:0000256" key="1">
    <source>
        <dbReference type="ARBA" id="ARBA00007430"/>
    </source>
</evidence>
<keyword evidence="2" id="KW-0472">Membrane</keyword>
<dbReference type="Pfam" id="PF02719">
    <property type="entry name" value="Polysacc_synt_2"/>
    <property type="match status" value="1"/>
</dbReference>
<comment type="caution">
    <text evidence="4">The sequence shown here is derived from an EMBL/GenBank/DDBJ whole genome shotgun (WGS) entry which is preliminary data.</text>
</comment>
<dbReference type="Proteomes" id="UP000599024">
    <property type="component" value="Unassembled WGS sequence"/>
</dbReference>